<feature type="transmembrane region" description="Helical" evidence="8">
    <location>
        <begin position="21"/>
        <end position="38"/>
    </location>
</feature>
<dbReference type="GO" id="GO:0015528">
    <property type="term" value="F:lactose:proton symporter activity"/>
    <property type="evidence" value="ECO:0007669"/>
    <property type="project" value="TreeGrafter"/>
</dbReference>
<evidence type="ECO:0000256" key="4">
    <source>
        <dbReference type="ARBA" id="ARBA00022519"/>
    </source>
</evidence>
<evidence type="ECO:0000256" key="1">
    <source>
        <dbReference type="ARBA" id="ARBA00004429"/>
    </source>
</evidence>
<protein>
    <submittedName>
        <fullName evidence="10">MFS transporter</fullName>
    </submittedName>
</protein>
<keyword evidence="11" id="KW-1185">Reference proteome</keyword>
<feature type="transmembrane region" description="Helical" evidence="8">
    <location>
        <begin position="301"/>
        <end position="327"/>
    </location>
</feature>
<evidence type="ECO:0000259" key="9">
    <source>
        <dbReference type="Pfam" id="PF12832"/>
    </source>
</evidence>
<keyword evidence="4" id="KW-0997">Cell inner membrane</keyword>
<feature type="transmembrane region" description="Helical" evidence="8">
    <location>
        <begin position="278"/>
        <end position="295"/>
    </location>
</feature>
<feature type="domain" description="Major facilitator superfamily associated" evidence="9">
    <location>
        <begin position="36"/>
        <end position="340"/>
    </location>
</feature>
<keyword evidence="6 8" id="KW-1133">Transmembrane helix</keyword>
<feature type="transmembrane region" description="Helical" evidence="8">
    <location>
        <begin position="103"/>
        <end position="126"/>
    </location>
</feature>
<dbReference type="PANTHER" id="PTHR23522">
    <property type="entry name" value="BLL5896 PROTEIN"/>
    <property type="match status" value="1"/>
</dbReference>
<evidence type="ECO:0000313" key="11">
    <source>
        <dbReference type="Proteomes" id="UP000281547"/>
    </source>
</evidence>
<name>A0A433XGE5_9HYPH</name>
<feature type="transmembrane region" description="Helical" evidence="8">
    <location>
        <begin position="50"/>
        <end position="67"/>
    </location>
</feature>
<organism evidence="10 11">
    <name type="scientific">Arsenicitalea aurantiaca</name>
    <dbReference type="NCBI Taxonomy" id="1783274"/>
    <lineage>
        <taxon>Bacteria</taxon>
        <taxon>Pseudomonadati</taxon>
        <taxon>Pseudomonadota</taxon>
        <taxon>Alphaproteobacteria</taxon>
        <taxon>Hyphomicrobiales</taxon>
        <taxon>Devosiaceae</taxon>
        <taxon>Arsenicitalea</taxon>
    </lineage>
</organism>
<sequence>MSHSPARPRFSAELRASLYHATVFLSNAAAAVGFAAWLGSRGISPDEIGIINAVPVLVLLGINMFIGRIADKASDWRQMLIILSLIGGVVPIGLFVVDEFWGILLVWTLVMIPTGSIPPLVDAATVRLTRRNGSDFGFVRAWGTVGYMVASGFAGWVIAAFGIDAFVPLIVGLTLLRAALALQLPRFRGPAQPVLPDMPPLAGKLREVLRPWFVLPLVGFALINATHTIIVAFVAFVWLGQGIDMGTIGWLIAVGAAAEAIMMFVWRRIGRRFTARHMIFAAGVTVAIRWTIMAFEPSVPVLFVLQLSHAITYGVGYFGMVHFIANWTSEDIAAEAQGFSFVLQQVFAFVTVLSFGGLVGALGAKAFLLAALLGVAGAICVAISLRLRAAHK</sequence>
<dbReference type="Pfam" id="PF12832">
    <property type="entry name" value="MFS_1_like"/>
    <property type="match status" value="1"/>
</dbReference>
<dbReference type="GO" id="GO:0030395">
    <property type="term" value="F:lactose binding"/>
    <property type="evidence" value="ECO:0007669"/>
    <property type="project" value="TreeGrafter"/>
</dbReference>
<dbReference type="Proteomes" id="UP000281547">
    <property type="component" value="Unassembled WGS sequence"/>
</dbReference>
<dbReference type="NCBIfam" id="NF037955">
    <property type="entry name" value="mfs"/>
    <property type="match status" value="1"/>
</dbReference>
<accession>A0A433XGE5</accession>
<dbReference type="GO" id="GO:0005886">
    <property type="term" value="C:plasma membrane"/>
    <property type="evidence" value="ECO:0007669"/>
    <property type="project" value="UniProtKB-SubCell"/>
</dbReference>
<dbReference type="PANTHER" id="PTHR23522:SF10">
    <property type="entry name" value="3-PHENYLPROPIONIC ACID TRANSPORTER-RELATED"/>
    <property type="match status" value="1"/>
</dbReference>
<reference evidence="10 11" key="1">
    <citation type="journal article" date="2016" name="Int. J. Syst. Evol. Microbiol.">
        <title>Arsenicitalea aurantiaca gen. nov., sp. nov., a new member of the family Hyphomicrobiaceae, isolated from high-arsenic sediment.</title>
        <authorList>
            <person name="Mu Y."/>
            <person name="Zhou L."/>
            <person name="Zeng X.C."/>
            <person name="Liu L."/>
            <person name="Pan Y."/>
            <person name="Chen X."/>
            <person name="Wang J."/>
            <person name="Li S."/>
            <person name="Li W.J."/>
            <person name="Wang Y."/>
        </authorList>
    </citation>
    <scope>NUCLEOTIDE SEQUENCE [LARGE SCALE GENOMIC DNA]</scope>
    <source>
        <strain evidence="10 11">42-50</strain>
    </source>
</reference>
<evidence type="ECO:0000256" key="6">
    <source>
        <dbReference type="ARBA" id="ARBA00022989"/>
    </source>
</evidence>
<evidence type="ECO:0000256" key="5">
    <source>
        <dbReference type="ARBA" id="ARBA00022692"/>
    </source>
</evidence>
<feature type="transmembrane region" description="Helical" evidence="8">
    <location>
        <begin position="165"/>
        <end position="182"/>
    </location>
</feature>
<feature type="transmembrane region" description="Helical" evidence="8">
    <location>
        <begin position="138"/>
        <end position="159"/>
    </location>
</feature>
<dbReference type="SUPFAM" id="SSF103473">
    <property type="entry name" value="MFS general substrate transporter"/>
    <property type="match status" value="1"/>
</dbReference>
<keyword evidence="3" id="KW-1003">Cell membrane</keyword>
<dbReference type="AlphaFoldDB" id="A0A433XGE5"/>
<dbReference type="OrthoDB" id="9150135at2"/>
<evidence type="ECO:0000256" key="2">
    <source>
        <dbReference type="ARBA" id="ARBA00022448"/>
    </source>
</evidence>
<gene>
    <name evidence="10" type="ORF">EMQ25_08520</name>
</gene>
<evidence type="ECO:0000256" key="8">
    <source>
        <dbReference type="SAM" id="Phobius"/>
    </source>
</evidence>
<comment type="caution">
    <text evidence="10">The sequence shown here is derived from an EMBL/GenBank/DDBJ whole genome shotgun (WGS) entry which is preliminary data.</text>
</comment>
<evidence type="ECO:0000313" key="10">
    <source>
        <dbReference type="EMBL" id="RUT33155.1"/>
    </source>
</evidence>
<evidence type="ECO:0000256" key="7">
    <source>
        <dbReference type="ARBA" id="ARBA00023136"/>
    </source>
</evidence>
<evidence type="ECO:0000256" key="3">
    <source>
        <dbReference type="ARBA" id="ARBA00022475"/>
    </source>
</evidence>
<keyword evidence="7 8" id="KW-0472">Membrane</keyword>
<dbReference type="InterPro" id="IPR036259">
    <property type="entry name" value="MFS_trans_sf"/>
</dbReference>
<dbReference type="InterPro" id="IPR026032">
    <property type="entry name" value="HcaT-like"/>
</dbReference>
<keyword evidence="2" id="KW-0813">Transport</keyword>
<dbReference type="Gene3D" id="1.20.1250.20">
    <property type="entry name" value="MFS general substrate transporter like domains"/>
    <property type="match status" value="2"/>
</dbReference>
<feature type="transmembrane region" description="Helical" evidence="8">
    <location>
        <begin position="366"/>
        <end position="387"/>
    </location>
</feature>
<dbReference type="RefSeq" id="WP_127188110.1">
    <property type="nucleotide sequence ID" value="NZ_RZNJ01000002.1"/>
</dbReference>
<dbReference type="InterPro" id="IPR024989">
    <property type="entry name" value="MFS_assoc_dom"/>
</dbReference>
<feature type="transmembrane region" description="Helical" evidence="8">
    <location>
        <begin position="245"/>
        <end position="266"/>
    </location>
</feature>
<feature type="transmembrane region" description="Helical" evidence="8">
    <location>
        <begin position="213"/>
        <end position="239"/>
    </location>
</feature>
<feature type="transmembrane region" description="Helical" evidence="8">
    <location>
        <begin position="79"/>
        <end position="97"/>
    </location>
</feature>
<proteinExistence type="predicted"/>
<dbReference type="EMBL" id="RZNJ01000002">
    <property type="protein sequence ID" value="RUT33155.1"/>
    <property type="molecule type" value="Genomic_DNA"/>
</dbReference>
<keyword evidence="5 8" id="KW-0812">Transmembrane</keyword>
<dbReference type="PIRSF" id="PIRSF004925">
    <property type="entry name" value="HcaT"/>
    <property type="match status" value="1"/>
</dbReference>
<comment type="subcellular location">
    <subcellularLocation>
        <location evidence="1">Cell inner membrane</location>
        <topology evidence="1">Multi-pass membrane protein</topology>
    </subcellularLocation>
</comment>
<feature type="transmembrane region" description="Helical" evidence="8">
    <location>
        <begin position="339"/>
        <end position="360"/>
    </location>
</feature>